<protein>
    <submittedName>
        <fullName evidence="1">Uncharacterized protein</fullName>
    </submittedName>
</protein>
<dbReference type="AlphaFoldDB" id="X7ZPA1"/>
<organism evidence="1">
    <name type="scientific">Mycobacterium xenopi 4042</name>
    <dbReference type="NCBI Taxonomy" id="1299334"/>
    <lineage>
        <taxon>Bacteria</taxon>
        <taxon>Bacillati</taxon>
        <taxon>Actinomycetota</taxon>
        <taxon>Actinomycetes</taxon>
        <taxon>Mycobacteriales</taxon>
        <taxon>Mycobacteriaceae</taxon>
        <taxon>Mycobacterium</taxon>
    </lineage>
</organism>
<accession>X7ZPA1</accession>
<reference evidence="1" key="1">
    <citation type="submission" date="2014-01" db="EMBL/GenBank/DDBJ databases">
        <authorList>
            <person name="Brown-Elliot B."/>
            <person name="Wallace R."/>
            <person name="Lenaerts A."/>
            <person name="Ordway D."/>
            <person name="DeGroote M.A."/>
            <person name="Parker T."/>
            <person name="Sizemore C."/>
            <person name="Tallon L.J."/>
            <person name="Sadzewicz L.K."/>
            <person name="Sengamalay N."/>
            <person name="Fraser C.M."/>
            <person name="Hine E."/>
            <person name="Shefchek K.A."/>
            <person name="Das S.P."/>
            <person name="Tettelin H."/>
        </authorList>
    </citation>
    <scope>NUCLEOTIDE SEQUENCE [LARGE SCALE GENOMIC DNA]</scope>
    <source>
        <strain evidence="1">4042</strain>
    </source>
</reference>
<gene>
    <name evidence="1" type="ORF">I553_10159</name>
</gene>
<dbReference type="PATRIC" id="fig|1299334.3.peg.7868"/>
<proteinExistence type="predicted"/>
<comment type="caution">
    <text evidence="1">The sequence shown here is derived from an EMBL/GenBank/DDBJ whole genome shotgun (WGS) entry which is preliminary data.</text>
</comment>
<dbReference type="EMBL" id="JAOB01000071">
    <property type="protein sequence ID" value="EUA20455.1"/>
    <property type="molecule type" value="Genomic_DNA"/>
</dbReference>
<sequence length="72" mass="7448">MATVPGEYTSVTFPFAAQAARGVSVTELPHGQLESSAADFDVVAVSLVQSADGALLDVESLRRSVAGPTRSR</sequence>
<evidence type="ECO:0000313" key="1">
    <source>
        <dbReference type="EMBL" id="EUA20455.1"/>
    </source>
</evidence>
<name>X7ZPA1_MYCXE</name>